<protein>
    <recommendedName>
        <fullName evidence="2 5">Proline dehydrogenase</fullName>
        <ecNumber evidence="2 5">1.5.5.2</ecNumber>
    </recommendedName>
</protein>
<proteinExistence type="inferred from homology"/>
<keyword evidence="8" id="KW-1185">Reference proteome</keyword>
<comment type="caution">
    <text evidence="7">The sequence shown here is derived from an EMBL/GenBank/DDBJ whole genome shotgun (WGS) entry which is preliminary data.</text>
</comment>
<comment type="catalytic activity">
    <reaction evidence="5">
        <text>L-proline + a quinone = (S)-1-pyrroline-5-carboxylate + a quinol + H(+)</text>
        <dbReference type="Rhea" id="RHEA:23784"/>
        <dbReference type="ChEBI" id="CHEBI:15378"/>
        <dbReference type="ChEBI" id="CHEBI:17388"/>
        <dbReference type="ChEBI" id="CHEBI:24646"/>
        <dbReference type="ChEBI" id="CHEBI:60039"/>
        <dbReference type="ChEBI" id="CHEBI:132124"/>
        <dbReference type="EC" id="1.5.5.2"/>
    </reaction>
</comment>
<dbReference type="EMBL" id="JAPEVG010000008">
    <property type="protein sequence ID" value="KAJ8497128.1"/>
    <property type="molecule type" value="Genomic_DNA"/>
</dbReference>
<dbReference type="Proteomes" id="UP001215151">
    <property type="component" value="Unassembled WGS sequence"/>
</dbReference>
<dbReference type="GO" id="GO:0010133">
    <property type="term" value="P:L-proline catabolic process to L-glutamate"/>
    <property type="evidence" value="ECO:0007669"/>
    <property type="project" value="TreeGrafter"/>
</dbReference>
<dbReference type="PANTHER" id="PTHR13914:SF0">
    <property type="entry name" value="PROLINE DEHYDROGENASE 1, MITOCHONDRIAL"/>
    <property type="match status" value="1"/>
</dbReference>
<evidence type="ECO:0000256" key="5">
    <source>
        <dbReference type="RuleBase" id="RU364054"/>
    </source>
</evidence>
<keyword evidence="5" id="KW-0274">FAD</keyword>
<dbReference type="EC" id="1.5.5.2" evidence="2 5"/>
<comment type="cofactor">
    <cofactor evidence="5">
        <name>FAD</name>
        <dbReference type="ChEBI" id="CHEBI:57692"/>
    </cofactor>
</comment>
<feature type="domain" description="Proline dehydrogenase" evidence="6">
    <location>
        <begin position="216"/>
        <end position="399"/>
    </location>
</feature>
<keyword evidence="5" id="KW-0285">Flavoprotein</keyword>
<dbReference type="PANTHER" id="PTHR13914">
    <property type="entry name" value="PROLINE OXIDASE"/>
    <property type="match status" value="1"/>
</dbReference>
<evidence type="ECO:0000256" key="1">
    <source>
        <dbReference type="ARBA" id="ARBA00005869"/>
    </source>
</evidence>
<evidence type="ECO:0000256" key="2">
    <source>
        <dbReference type="ARBA" id="ARBA00012695"/>
    </source>
</evidence>
<dbReference type="GO" id="GO:0005739">
    <property type="term" value="C:mitochondrion"/>
    <property type="evidence" value="ECO:0007669"/>
    <property type="project" value="TreeGrafter"/>
</dbReference>
<evidence type="ECO:0000256" key="3">
    <source>
        <dbReference type="ARBA" id="ARBA00023002"/>
    </source>
</evidence>
<gene>
    <name evidence="7" type="ORF">ONZ51_g661</name>
</gene>
<feature type="domain" description="Proline dehydrogenase" evidence="6">
    <location>
        <begin position="427"/>
        <end position="562"/>
    </location>
</feature>
<organism evidence="7 8">
    <name type="scientific">Trametes cubensis</name>
    <dbReference type="NCBI Taxonomy" id="1111947"/>
    <lineage>
        <taxon>Eukaryota</taxon>
        <taxon>Fungi</taxon>
        <taxon>Dikarya</taxon>
        <taxon>Basidiomycota</taxon>
        <taxon>Agaricomycotina</taxon>
        <taxon>Agaricomycetes</taxon>
        <taxon>Polyporales</taxon>
        <taxon>Polyporaceae</taxon>
        <taxon>Trametes</taxon>
    </lineage>
</organism>
<reference evidence="7" key="1">
    <citation type="submission" date="2022-11" db="EMBL/GenBank/DDBJ databases">
        <title>Genome Sequence of Cubamyces cubensis.</title>
        <authorList>
            <person name="Buettner E."/>
        </authorList>
    </citation>
    <scope>NUCLEOTIDE SEQUENCE</scope>
    <source>
        <strain evidence="7">MPL-01</strain>
    </source>
</reference>
<dbReference type="AlphaFoldDB" id="A0AAD7U4A0"/>
<dbReference type="InterPro" id="IPR002872">
    <property type="entry name" value="Proline_DH_dom"/>
</dbReference>
<name>A0AAD7U4A0_9APHY</name>
<dbReference type="GO" id="GO:0071949">
    <property type="term" value="F:FAD binding"/>
    <property type="evidence" value="ECO:0007669"/>
    <property type="project" value="TreeGrafter"/>
</dbReference>
<dbReference type="GO" id="GO:0004657">
    <property type="term" value="F:proline dehydrogenase activity"/>
    <property type="evidence" value="ECO:0007669"/>
    <property type="project" value="UniProtKB-EC"/>
</dbReference>
<dbReference type="SUPFAM" id="SSF51730">
    <property type="entry name" value="FAD-linked oxidoreductase"/>
    <property type="match status" value="1"/>
</dbReference>
<evidence type="ECO:0000256" key="4">
    <source>
        <dbReference type="ARBA" id="ARBA00023062"/>
    </source>
</evidence>
<evidence type="ECO:0000259" key="6">
    <source>
        <dbReference type="Pfam" id="PF01619"/>
    </source>
</evidence>
<dbReference type="InterPro" id="IPR029041">
    <property type="entry name" value="FAD-linked_oxidoreductase-like"/>
</dbReference>
<comment type="similarity">
    <text evidence="1 5">Belongs to the proline oxidase family.</text>
</comment>
<comment type="function">
    <text evidence="5">Converts proline to delta-1-pyrroline-5-carboxylate.</text>
</comment>
<sequence>MSLATAARLLFRHPPRVRTLASSSSRASPPHRARFLNGRRIAAVGLASGALYGASLFAPPAILHADGDKPDGVVSQRTQSRSDLPLSALIRTYVVYSLCSIPALVDWSPTILSTLLAVPGVKQITETVVRYTFFNQFVGGDSAEEALPVLEQLRAENKGVLFVYSVEVDEQAPGSAKPMPLSAHKQIVDETLHCLDVAADFEDKHASANGGKGTWVAIKLSAMVPDAEALRRLSKYLVDTRPATTPRIAFPGCPRASDLDILSARTPTGSLTEADIAALRELREDLHTICERARARGIRITVDAEHSWYQPAIDAFTLDMMRTFNKLPTPAKRSWFGSRRSEEASTTGVQPLIYNTYQGYLRRTPEYLAQSIADARAEGYALGVKLVRGAYHPHEIEVHKAATASRMEATTPSGTHELSISPDNMPPVWLSKDETDTCYDTSVKALIALIREDVDKCAKGAPGPAIGALFGTHNWDSANLVVDELVKQGLASTDPSGSVWISDAAMQRVAVAQLYGMSDALTDHLVGRTRSTSPFVLKYLPYGSLREVMPYLSRRAIENKSVLGNGGAASERRRAASQIMARLSGQS</sequence>
<evidence type="ECO:0000313" key="8">
    <source>
        <dbReference type="Proteomes" id="UP001215151"/>
    </source>
</evidence>
<dbReference type="InterPro" id="IPR015659">
    <property type="entry name" value="Proline_oxidase"/>
</dbReference>
<accession>A0AAD7U4A0</accession>
<dbReference type="Pfam" id="PF01619">
    <property type="entry name" value="Pro_dh"/>
    <property type="match status" value="2"/>
</dbReference>
<dbReference type="Gene3D" id="3.20.20.220">
    <property type="match status" value="1"/>
</dbReference>
<keyword evidence="4 5" id="KW-0642">Proline metabolism</keyword>
<evidence type="ECO:0000313" key="7">
    <source>
        <dbReference type="EMBL" id="KAJ8497128.1"/>
    </source>
</evidence>
<keyword evidence="3 5" id="KW-0560">Oxidoreductase</keyword>